<reference evidence="1 2" key="1">
    <citation type="submission" date="2017-03" db="EMBL/GenBank/DDBJ databases">
        <title>Widespread Adenine N6-methylation of Active Genes in Fungi.</title>
        <authorList>
            <consortium name="DOE Joint Genome Institute"/>
            <person name="Mondo S.J."/>
            <person name="Dannebaum R.O."/>
            <person name="Kuo R.C."/>
            <person name="Louie K.B."/>
            <person name="Bewick A.J."/>
            <person name="Labutti K."/>
            <person name="Haridas S."/>
            <person name="Kuo A."/>
            <person name="Salamov A."/>
            <person name="Ahrendt S.R."/>
            <person name="Lau R."/>
            <person name="Bowen B.P."/>
            <person name="Lipzen A."/>
            <person name="Sullivan W."/>
            <person name="Andreopoulos W.B."/>
            <person name="Clum A."/>
            <person name="Lindquist E."/>
            <person name="Daum C."/>
            <person name="Northen T.R."/>
            <person name="Ramamoorthy G."/>
            <person name="Schmitz R.J."/>
            <person name="Gryganskyi A."/>
            <person name="Culley D."/>
            <person name="Magnuson J."/>
            <person name="James T.Y."/>
            <person name="O'Malley M.A."/>
            <person name="Stajich J.E."/>
            <person name="Spatafora J.W."/>
            <person name="Visel A."/>
            <person name="Grigoriev I.V."/>
        </authorList>
    </citation>
    <scope>NUCLEOTIDE SEQUENCE [LARGE SCALE GENOMIC DNA]</scope>
    <source>
        <strain evidence="1 2">NRRL Y-17943</strain>
    </source>
</reference>
<name>A0A1Y1U6U2_9TREE</name>
<comment type="caution">
    <text evidence="1">The sequence shown here is derived from an EMBL/GenBank/DDBJ whole genome shotgun (WGS) entry which is preliminary data.</text>
</comment>
<proteinExistence type="predicted"/>
<evidence type="ECO:0000313" key="2">
    <source>
        <dbReference type="Proteomes" id="UP000193218"/>
    </source>
</evidence>
<evidence type="ECO:0000313" key="1">
    <source>
        <dbReference type="EMBL" id="ORX33763.1"/>
    </source>
</evidence>
<organism evidence="1 2">
    <name type="scientific">Kockovaella imperatae</name>
    <dbReference type="NCBI Taxonomy" id="4999"/>
    <lineage>
        <taxon>Eukaryota</taxon>
        <taxon>Fungi</taxon>
        <taxon>Dikarya</taxon>
        <taxon>Basidiomycota</taxon>
        <taxon>Agaricomycotina</taxon>
        <taxon>Tremellomycetes</taxon>
        <taxon>Tremellales</taxon>
        <taxon>Cuniculitremaceae</taxon>
        <taxon>Kockovaella</taxon>
    </lineage>
</organism>
<dbReference type="EMBL" id="NBSH01000017">
    <property type="protein sequence ID" value="ORX33763.1"/>
    <property type="molecule type" value="Genomic_DNA"/>
</dbReference>
<dbReference type="AlphaFoldDB" id="A0A1Y1U6U2"/>
<dbReference type="InParanoid" id="A0A1Y1U6U2"/>
<accession>A0A1Y1U6U2</accession>
<protein>
    <submittedName>
        <fullName evidence="1">Uncharacterized protein</fullName>
    </submittedName>
</protein>
<gene>
    <name evidence="1" type="ORF">BD324DRAFT_653815</name>
</gene>
<dbReference type="RefSeq" id="XP_021868062.1">
    <property type="nucleotide sequence ID" value="XM_022018713.1"/>
</dbReference>
<keyword evidence="2" id="KW-1185">Reference proteome</keyword>
<dbReference type="Proteomes" id="UP000193218">
    <property type="component" value="Unassembled WGS sequence"/>
</dbReference>
<dbReference type="GeneID" id="33560522"/>
<sequence length="157" mass="17590">MSQRENINLVEAEARKQLTDLSTGVFESLCQRLETCAEQSDGHKASAQNLCDSFKAWMTYPAARAVTFYYDQYTGPLDDSCDFQIRVTPSEDFHGSESRLVSLEVWKNTDDADNTEGRTLFNMPILATNDWQGGWQFKVDGRKVGWITSKVSSSAGA</sequence>